<accession>A0A8J7TTZ2</accession>
<evidence type="ECO:0000256" key="13">
    <source>
        <dbReference type="PIRSR" id="PIRSR000239-1"/>
    </source>
</evidence>
<dbReference type="InterPro" id="IPR050924">
    <property type="entry name" value="Peroxiredoxin_BCP/PrxQ"/>
</dbReference>
<dbReference type="FunFam" id="3.40.30.10:FF:000007">
    <property type="entry name" value="Thioredoxin-dependent thiol peroxidase"/>
    <property type="match status" value="1"/>
</dbReference>
<evidence type="ECO:0000313" key="15">
    <source>
        <dbReference type="EMBL" id="MBN9412687.1"/>
    </source>
</evidence>
<evidence type="ECO:0000256" key="1">
    <source>
        <dbReference type="ARBA" id="ARBA00003330"/>
    </source>
</evidence>
<dbReference type="EMBL" id="JAFKGL010000012">
    <property type="protein sequence ID" value="MBN9412687.1"/>
    <property type="molecule type" value="Genomic_DNA"/>
</dbReference>
<dbReference type="GO" id="GO:0045454">
    <property type="term" value="P:cell redox homeostasis"/>
    <property type="evidence" value="ECO:0007669"/>
    <property type="project" value="TreeGrafter"/>
</dbReference>
<evidence type="ECO:0000256" key="3">
    <source>
        <dbReference type="ARBA" id="ARBA00013017"/>
    </source>
</evidence>
<dbReference type="GO" id="GO:0005737">
    <property type="term" value="C:cytoplasm"/>
    <property type="evidence" value="ECO:0007669"/>
    <property type="project" value="TreeGrafter"/>
</dbReference>
<keyword evidence="4" id="KW-0575">Peroxidase</keyword>
<dbReference type="Gene3D" id="3.40.30.10">
    <property type="entry name" value="Glutaredoxin"/>
    <property type="match status" value="1"/>
</dbReference>
<dbReference type="PROSITE" id="PS51352">
    <property type="entry name" value="THIOREDOXIN_2"/>
    <property type="match status" value="1"/>
</dbReference>
<comment type="catalytic activity">
    <reaction evidence="12">
        <text>a hydroperoxide + [thioredoxin]-dithiol = an alcohol + [thioredoxin]-disulfide + H2O</text>
        <dbReference type="Rhea" id="RHEA:62620"/>
        <dbReference type="Rhea" id="RHEA-COMP:10698"/>
        <dbReference type="Rhea" id="RHEA-COMP:10700"/>
        <dbReference type="ChEBI" id="CHEBI:15377"/>
        <dbReference type="ChEBI" id="CHEBI:29950"/>
        <dbReference type="ChEBI" id="CHEBI:30879"/>
        <dbReference type="ChEBI" id="CHEBI:35924"/>
        <dbReference type="ChEBI" id="CHEBI:50058"/>
        <dbReference type="EC" id="1.11.1.24"/>
    </reaction>
</comment>
<evidence type="ECO:0000256" key="8">
    <source>
        <dbReference type="ARBA" id="ARBA00023284"/>
    </source>
</evidence>
<comment type="subunit">
    <text evidence="2">Monomer.</text>
</comment>
<keyword evidence="6" id="KW-0560">Oxidoreductase</keyword>
<evidence type="ECO:0000256" key="11">
    <source>
        <dbReference type="ARBA" id="ARBA00042639"/>
    </source>
</evidence>
<proteinExistence type="inferred from homology"/>
<evidence type="ECO:0000256" key="9">
    <source>
        <dbReference type="ARBA" id="ARBA00032824"/>
    </source>
</evidence>
<dbReference type="EC" id="1.11.1.24" evidence="3"/>
<evidence type="ECO:0000259" key="14">
    <source>
        <dbReference type="PROSITE" id="PS51352"/>
    </source>
</evidence>
<dbReference type="InterPro" id="IPR000866">
    <property type="entry name" value="AhpC/TSA"/>
</dbReference>
<comment type="caution">
    <text evidence="15">The sequence shown here is derived from an EMBL/GenBank/DDBJ whole genome shotgun (WGS) entry which is preliminary data.</text>
</comment>
<comment type="similarity">
    <text evidence="10">Belongs to the peroxiredoxin family. BCP/PrxQ subfamily.</text>
</comment>
<dbReference type="GO" id="GO:0008379">
    <property type="term" value="F:thioredoxin peroxidase activity"/>
    <property type="evidence" value="ECO:0007669"/>
    <property type="project" value="TreeGrafter"/>
</dbReference>
<dbReference type="PIRSF" id="PIRSF000239">
    <property type="entry name" value="AHPC"/>
    <property type="match status" value="1"/>
</dbReference>
<evidence type="ECO:0000256" key="12">
    <source>
        <dbReference type="ARBA" id="ARBA00049091"/>
    </source>
</evidence>
<evidence type="ECO:0000256" key="5">
    <source>
        <dbReference type="ARBA" id="ARBA00022862"/>
    </source>
</evidence>
<dbReference type="Proteomes" id="UP000664414">
    <property type="component" value="Unassembled WGS sequence"/>
</dbReference>
<dbReference type="InterPro" id="IPR036249">
    <property type="entry name" value="Thioredoxin-like_sf"/>
</dbReference>
<comment type="function">
    <text evidence="1">Thiol-specific peroxidase that catalyzes the reduction of hydrogen peroxide and organic hydroperoxides to water and alcohols, respectively. Plays a role in cell protection against oxidative stress by detoxifying peroxides and as sensor of hydrogen peroxide-mediated signaling events.</text>
</comment>
<evidence type="ECO:0000256" key="10">
    <source>
        <dbReference type="ARBA" id="ARBA00038489"/>
    </source>
</evidence>
<evidence type="ECO:0000313" key="16">
    <source>
        <dbReference type="Proteomes" id="UP000664414"/>
    </source>
</evidence>
<dbReference type="SUPFAM" id="SSF52833">
    <property type="entry name" value="Thioredoxin-like"/>
    <property type="match status" value="1"/>
</dbReference>
<dbReference type="GO" id="GO:0034599">
    <property type="term" value="P:cellular response to oxidative stress"/>
    <property type="evidence" value="ECO:0007669"/>
    <property type="project" value="TreeGrafter"/>
</dbReference>
<gene>
    <name evidence="15" type="ORF">J0H12_02010</name>
</gene>
<keyword evidence="8" id="KW-0676">Redox-active center</keyword>
<sequence>MLLSLDQPAPSFTTATDLNPTLTLDAFKGRHLILYFYPRDDTPGCTLESCGFRDAYSEIQQHQGAVLGVSKDSIISHKKFREKYNLPFELAADSEENLCRLYDVLQEKSMYGKKYIGIERSTFLIDQHGILRKIWRNVKVPGHIPEVLQALKNLG</sequence>
<evidence type="ECO:0000256" key="4">
    <source>
        <dbReference type="ARBA" id="ARBA00022559"/>
    </source>
</evidence>
<dbReference type="Pfam" id="PF00578">
    <property type="entry name" value="AhpC-TSA"/>
    <property type="match status" value="1"/>
</dbReference>
<dbReference type="PANTHER" id="PTHR42801:SF4">
    <property type="entry name" value="AHPC_TSA FAMILY PROTEIN"/>
    <property type="match status" value="1"/>
</dbReference>
<keyword evidence="5" id="KW-0049">Antioxidant</keyword>
<dbReference type="AlphaFoldDB" id="A0A8J7TTZ2"/>
<feature type="domain" description="Thioredoxin" evidence="14">
    <location>
        <begin position="3"/>
        <end position="155"/>
    </location>
</feature>
<name>A0A8J7TTZ2_9PROT</name>
<evidence type="ECO:0000256" key="2">
    <source>
        <dbReference type="ARBA" id="ARBA00011245"/>
    </source>
</evidence>
<dbReference type="InterPro" id="IPR013766">
    <property type="entry name" value="Thioredoxin_domain"/>
</dbReference>
<evidence type="ECO:0000256" key="7">
    <source>
        <dbReference type="ARBA" id="ARBA00023157"/>
    </source>
</evidence>
<dbReference type="InterPro" id="IPR024706">
    <property type="entry name" value="Peroxiredoxin_AhpC-typ"/>
</dbReference>
<feature type="active site" description="Cysteine sulfenic acid (-SOH) intermediate; for peroxidase activity" evidence="13">
    <location>
        <position position="45"/>
    </location>
</feature>
<keyword evidence="7" id="KW-1015">Disulfide bond</keyword>
<protein>
    <recommendedName>
        <fullName evidence="3">thioredoxin-dependent peroxiredoxin</fullName>
        <ecNumber evidence="3">1.11.1.24</ecNumber>
    </recommendedName>
    <alternativeName>
        <fullName evidence="9">Thioredoxin peroxidase</fullName>
    </alternativeName>
    <alternativeName>
        <fullName evidence="11">Thioredoxin-dependent peroxiredoxin Bcp</fullName>
    </alternativeName>
</protein>
<organism evidence="15 16">
    <name type="scientific">Candidatus Paracaedimonas acanthamoebae</name>
    <dbReference type="NCBI Taxonomy" id="244581"/>
    <lineage>
        <taxon>Bacteria</taxon>
        <taxon>Pseudomonadati</taxon>
        <taxon>Pseudomonadota</taxon>
        <taxon>Alphaproteobacteria</taxon>
        <taxon>Holosporales</taxon>
        <taxon>Caedimonadaceae</taxon>
        <taxon>Candidatus Paracaedimonas</taxon>
    </lineage>
</organism>
<reference evidence="15" key="1">
    <citation type="submission" date="2021-02" db="EMBL/GenBank/DDBJ databases">
        <title>Thiocyanate and organic carbon inputs drive convergent selection for specific autotrophic Afipia and Thiobacillus strains within complex microbiomes.</title>
        <authorList>
            <person name="Huddy R.J."/>
            <person name="Sachdeva R."/>
            <person name="Kadzinga F."/>
            <person name="Kantor R.S."/>
            <person name="Harrison S.T.L."/>
            <person name="Banfield J.F."/>
        </authorList>
    </citation>
    <scope>NUCLEOTIDE SEQUENCE</scope>
    <source>
        <strain evidence="15">SCN18_10_11_15_R4_P_38_20</strain>
    </source>
</reference>
<evidence type="ECO:0000256" key="6">
    <source>
        <dbReference type="ARBA" id="ARBA00023002"/>
    </source>
</evidence>
<dbReference type="CDD" id="cd03017">
    <property type="entry name" value="PRX_BCP"/>
    <property type="match status" value="1"/>
</dbReference>
<dbReference type="PANTHER" id="PTHR42801">
    <property type="entry name" value="THIOREDOXIN-DEPENDENT PEROXIDE REDUCTASE"/>
    <property type="match status" value="1"/>
</dbReference>